<dbReference type="InterPro" id="IPR036873">
    <property type="entry name" value="Rhodanese-like_dom_sf"/>
</dbReference>
<dbReference type="PANTHER" id="PTHR10159">
    <property type="entry name" value="DUAL SPECIFICITY PROTEIN PHOSPHATASE"/>
    <property type="match status" value="1"/>
</dbReference>
<dbReference type="GO" id="GO:0043409">
    <property type="term" value="P:negative regulation of MAPK cascade"/>
    <property type="evidence" value="ECO:0007669"/>
    <property type="project" value="TreeGrafter"/>
</dbReference>
<evidence type="ECO:0000256" key="5">
    <source>
        <dbReference type="SAM" id="Coils"/>
    </source>
</evidence>
<dbReference type="InterPro" id="IPR020422">
    <property type="entry name" value="TYR_PHOSPHATASE_DUAL_dom"/>
</dbReference>
<dbReference type="EMBL" id="HBEM01022943">
    <property type="protein sequence ID" value="CAD8456689.1"/>
    <property type="molecule type" value="Transcribed_RNA"/>
</dbReference>
<feature type="region of interest" description="Disordered" evidence="6">
    <location>
        <begin position="306"/>
        <end position="343"/>
    </location>
</feature>
<feature type="domain" description="Rhodanese" evidence="7">
    <location>
        <begin position="9"/>
        <end position="125"/>
    </location>
</feature>
<dbReference type="CDD" id="cd14498">
    <property type="entry name" value="DSP"/>
    <property type="match status" value="1"/>
</dbReference>
<feature type="coiled-coil region" evidence="5">
    <location>
        <begin position="368"/>
        <end position="395"/>
    </location>
</feature>
<evidence type="ECO:0000256" key="6">
    <source>
        <dbReference type="SAM" id="MobiDB-lite"/>
    </source>
</evidence>
<protein>
    <recommendedName>
        <fullName evidence="2">protein-tyrosine-phosphatase</fullName>
        <ecNumber evidence="2">3.1.3.48</ecNumber>
    </recommendedName>
</protein>
<keyword evidence="5" id="KW-0175">Coiled coil</keyword>
<evidence type="ECO:0000259" key="7">
    <source>
        <dbReference type="PROSITE" id="PS50206"/>
    </source>
</evidence>
<dbReference type="AlphaFoldDB" id="A0A7S0DJE0"/>
<dbReference type="GO" id="GO:0005737">
    <property type="term" value="C:cytoplasm"/>
    <property type="evidence" value="ECO:0007669"/>
    <property type="project" value="TreeGrafter"/>
</dbReference>
<organism evidence="8">
    <name type="scientific">Amorphochlora amoebiformis</name>
    <dbReference type="NCBI Taxonomy" id="1561963"/>
    <lineage>
        <taxon>Eukaryota</taxon>
        <taxon>Sar</taxon>
        <taxon>Rhizaria</taxon>
        <taxon>Cercozoa</taxon>
        <taxon>Chlorarachniophyceae</taxon>
        <taxon>Amorphochlora</taxon>
    </lineage>
</organism>
<keyword evidence="4" id="KW-0904">Protein phosphatase</keyword>
<gene>
    <name evidence="8" type="ORF">LAMO00422_LOCUS15636</name>
</gene>
<dbReference type="Gene3D" id="1.20.5.340">
    <property type="match status" value="1"/>
</dbReference>
<accession>A0A7S0DJE0</accession>
<dbReference type="InterPro" id="IPR001763">
    <property type="entry name" value="Rhodanese-like_dom"/>
</dbReference>
<name>A0A7S0DJE0_9EUKA</name>
<evidence type="ECO:0000256" key="4">
    <source>
        <dbReference type="ARBA" id="ARBA00022912"/>
    </source>
</evidence>
<dbReference type="Pfam" id="PF00782">
    <property type="entry name" value="DSPc"/>
    <property type="match status" value="1"/>
</dbReference>
<evidence type="ECO:0000256" key="3">
    <source>
        <dbReference type="ARBA" id="ARBA00022801"/>
    </source>
</evidence>
<dbReference type="PROSITE" id="PS50206">
    <property type="entry name" value="RHODANESE_3"/>
    <property type="match status" value="1"/>
</dbReference>
<dbReference type="InterPro" id="IPR029021">
    <property type="entry name" value="Prot-tyrosine_phosphatase-like"/>
</dbReference>
<dbReference type="SUPFAM" id="SSF52799">
    <property type="entry name" value="(Phosphotyrosine protein) phosphatases II"/>
    <property type="match status" value="1"/>
</dbReference>
<keyword evidence="3" id="KW-0378">Hydrolase</keyword>
<dbReference type="PANTHER" id="PTHR10159:SF519">
    <property type="entry name" value="DUAL SPECIFICITY PROTEIN PHOSPHATASE MPK3"/>
    <property type="match status" value="1"/>
</dbReference>
<dbReference type="EC" id="3.1.3.48" evidence="2"/>
<comment type="similarity">
    <text evidence="1">Belongs to the protein-tyrosine phosphatase family. Non-receptor class dual specificity subfamily.</text>
</comment>
<proteinExistence type="inferred from homology"/>
<dbReference type="Gene3D" id="3.90.190.10">
    <property type="entry name" value="Protein tyrosine phosphatase superfamily"/>
    <property type="match status" value="1"/>
</dbReference>
<dbReference type="SMART" id="SM00195">
    <property type="entry name" value="DSPc"/>
    <property type="match status" value="1"/>
</dbReference>
<evidence type="ECO:0000313" key="8">
    <source>
        <dbReference type="EMBL" id="CAD8456689.1"/>
    </source>
</evidence>
<dbReference type="InterPro" id="IPR000340">
    <property type="entry name" value="Dual-sp_phosphatase_cat-dom"/>
</dbReference>
<dbReference type="Gene3D" id="3.40.250.10">
    <property type="entry name" value="Rhodanese-like domain"/>
    <property type="match status" value="1"/>
</dbReference>
<reference evidence="8" key="1">
    <citation type="submission" date="2021-01" db="EMBL/GenBank/DDBJ databases">
        <authorList>
            <person name="Corre E."/>
            <person name="Pelletier E."/>
            <person name="Niang G."/>
            <person name="Scheremetjew M."/>
            <person name="Finn R."/>
            <person name="Kale V."/>
            <person name="Holt S."/>
            <person name="Cochrane G."/>
            <person name="Meng A."/>
            <person name="Brown T."/>
            <person name="Cohen L."/>
        </authorList>
    </citation>
    <scope>NUCLEOTIDE SEQUENCE</scope>
    <source>
        <strain evidence="8">CCMP2058</strain>
    </source>
</reference>
<dbReference type="SUPFAM" id="SSF52821">
    <property type="entry name" value="Rhodanese/Cell cycle control phosphatase"/>
    <property type="match status" value="1"/>
</dbReference>
<evidence type="ECO:0000256" key="1">
    <source>
        <dbReference type="ARBA" id="ARBA00008601"/>
    </source>
</evidence>
<sequence>MLFNYLSCRHRRVLILDVRSEDSRKKNGYVPRSVLLKVPESLPESLNVNIIQGMLPGRKEKMAFRSYRIYQTVVIGDSDQPGSIGHSIASTLHMRQIRGGVSQGNVFLLRGGFSEFKMLYPSLSDPDSKLLDEVKGPVKVGVNFLQPLDLPSEIINQYLFLGSHKDAERKSVLLTLGITHILIISKHRGKFNPYPETFEYARLGLAEGQDDGMLRATQFINAAQKNKPDGKKGDRILVAGITGNSAAASVVLAFMMKTGLMTLTEAFHELQNRRYSVCLSRPRWETLSRFEQSLLKKDTLEACIDLERAPPADAEEPVPEPRRDSKQLPPKTKGGSANESSDYHKGTRIRWGVNDYLQEKAERLVALVTALNTRYIGLKRENQQLQAQINSLRNSSMMGKKSPDQLSDTDTPASLRVELETLRTALKEYGSRLIRLGGIDGLAKV</sequence>
<evidence type="ECO:0000256" key="2">
    <source>
        <dbReference type="ARBA" id="ARBA00013064"/>
    </source>
</evidence>
<dbReference type="GO" id="GO:0004725">
    <property type="term" value="F:protein tyrosine phosphatase activity"/>
    <property type="evidence" value="ECO:0007669"/>
    <property type="project" value="UniProtKB-EC"/>
</dbReference>